<comment type="caution">
    <text evidence="1">The sequence shown here is derived from an EMBL/GenBank/DDBJ whole genome shotgun (WGS) entry which is preliminary data.</text>
</comment>
<protein>
    <submittedName>
        <fullName evidence="1">Uncharacterized protein</fullName>
    </submittedName>
</protein>
<reference evidence="1" key="1">
    <citation type="journal article" date="2019" name="bioRxiv">
        <title>The Genome of the Zebra Mussel, Dreissena polymorpha: A Resource for Invasive Species Research.</title>
        <authorList>
            <person name="McCartney M.A."/>
            <person name="Auch B."/>
            <person name="Kono T."/>
            <person name="Mallez S."/>
            <person name="Zhang Y."/>
            <person name="Obille A."/>
            <person name="Becker A."/>
            <person name="Abrahante J.E."/>
            <person name="Garbe J."/>
            <person name="Badalamenti J.P."/>
            <person name="Herman A."/>
            <person name="Mangelson H."/>
            <person name="Liachko I."/>
            <person name="Sullivan S."/>
            <person name="Sone E.D."/>
            <person name="Koren S."/>
            <person name="Silverstein K.A.T."/>
            <person name="Beckman K.B."/>
            <person name="Gohl D.M."/>
        </authorList>
    </citation>
    <scope>NUCLEOTIDE SEQUENCE</scope>
    <source>
        <strain evidence="1">Duluth1</strain>
        <tissue evidence="1">Whole animal</tissue>
    </source>
</reference>
<keyword evidence="2" id="KW-1185">Reference proteome</keyword>
<name>A0A9D4D0C7_DREPO</name>
<proteinExistence type="predicted"/>
<dbReference type="AlphaFoldDB" id="A0A9D4D0C7"/>
<dbReference type="EMBL" id="JAIWYP010000011">
    <property type="protein sequence ID" value="KAH3735854.1"/>
    <property type="molecule type" value="Genomic_DNA"/>
</dbReference>
<evidence type="ECO:0000313" key="1">
    <source>
        <dbReference type="EMBL" id="KAH3735854.1"/>
    </source>
</evidence>
<dbReference type="Proteomes" id="UP000828390">
    <property type="component" value="Unassembled WGS sequence"/>
</dbReference>
<evidence type="ECO:0000313" key="2">
    <source>
        <dbReference type="Proteomes" id="UP000828390"/>
    </source>
</evidence>
<organism evidence="1 2">
    <name type="scientific">Dreissena polymorpha</name>
    <name type="common">Zebra mussel</name>
    <name type="synonym">Mytilus polymorpha</name>
    <dbReference type="NCBI Taxonomy" id="45954"/>
    <lineage>
        <taxon>Eukaryota</taxon>
        <taxon>Metazoa</taxon>
        <taxon>Spiralia</taxon>
        <taxon>Lophotrochozoa</taxon>
        <taxon>Mollusca</taxon>
        <taxon>Bivalvia</taxon>
        <taxon>Autobranchia</taxon>
        <taxon>Heteroconchia</taxon>
        <taxon>Euheterodonta</taxon>
        <taxon>Imparidentia</taxon>
        <taxon>Neoheterodontei</taxon>
        <taxon>Myida</taxon>
        <taxon>Dreissenoidea</taxon>
        <taxon>Dreissenidae</taxon>
        <taxon>Dreissena</taxon>
    </lineage>
</organism>
<gene>
    <name evidence="1" type="ORF">DPMN_042412</name>
</gene>
<sequence>MLNKRRFEFKRENTIIVQTYDLLYQFHPFAVSLSLSNQKTCHTHHQQMKH</sequence>
<accession>A0A9D4D0C7</accession>
<reference evidence="1" key="2">
    <citation type="submission" date="2020-11" db="EMBL/GenBank/DDBJ databases">
        <authorList>
            <person name="McCartney M.A."/>
            <person name="Auch B."/>
            <person name="Kono T."/>
            <person name="Mallez S."/>
            <person name="Becker A."/>
            <person name="Gohl D.M."/>
            <person name="Silverstein K.A.T."/>
            <person name="Koren S."/>
            <person name="Bechman K.B."/>
            <person name="Herman A."/>
            <person name="Abrahante J.E."/>
            <person name="Garbe J."/>
        </authorList>
    </citation>
    <scope>NUCLEOTIDE SEQUENCE</scope>
    <source>
        <strain evidence="1">Duluth1</strain>
        <tissue evidence="1">Whole animal</tissue>
    </source>
</reference>